<feature type="binding site" evidence="12">
    <location>
        <position position="33"/>
    </location>
    <ligand>
        <name>ATP</name>
        <dbReference type="ChEBI" id="CHEBI:30616"/>
    </ligand>
</feature>
<evidence type="ECO:0000256" key="6">
    <source>
        <dbReference type="ARBA" id="ARBA00022741"/>
    </source>
</evidence>
<gene>
    <name evidence="14" type="ORF">BSTOLATCC_MIC30335</name>
</gene>
<accession>A0AAU9JEF5</accession>
<dbReference type="Pfam" id="PF00069">
    <property type="entry name" value="Pkinase"/>
    <property type="match status" value="1"/>
</dbReference>
<dbReference type="PANTHER" id="PTHR22983">
    <property type="entry name" value="PROTEIN KINASE RELATED"/>
    <property type="match status" value="1"/>
</dbReference>
<comment type="subcellular location">
    <subcellularLocation>
        <location evidence="1">Cytoplasm</location>
        <location evidence="1">Cytoskeleton</location>
    </subcellularLocation>
</comment>
<dbReference type="SUPFAM" id="SSF48371">
    <property type="entry name" value="ARM repeat"/>
    <property type="match status" value="2"/>
</dbReference>
<dbReference type="Proteomes" id="UP001162131">
    <property type="component" value="Unassembled WGS sequence"/>
</dbReference>
<keyword evidence="6 12" id="KW-0547">Nucleotide-binding</keyword>
<dbReference type="Gene3D" id="1.25.10.10">
    <property type="entry name" value="Leucine-rich Repeat Variant"/>
    <property type="match status" value="1"/>
</dbReference>
<dbReference type="PANTHER" id="PTHR22983:SF6">
    <property type="entry name" value="SERINE_THREONINE-PROTEIN KINASE 36"/>
    <property type="match status" value="1"/>
</dbReference>
<feature type="domain" description="Protein kinase" evidence="13">
    <location>
        <begin position="4"/>
        <end position="254"/>
    </location>
</feature>
<evidence type="ECO:0000256" key="4">
    <source>
        <dbReference type="ARBA" id="ARBA00022527"/>
    </source>
</evidence>
<dbReference type="GO" id="GO:0005856">
    <property type="term" value="C:cytoskeleton"/>
    <property type="evidence" value="ECO:0007669"/>
    <property type="project" value="UniProtKB-SubCell"/>
</dbReference>
<keyword evidence="9" id="KW-0206">Cytoskeleton</keyword>
<proteinExistence type="predicted"/>
<dbReference type="SUPFAM" id="SSF56112">
    <property type="entry name" value="Protein kinase-like (PK-like)"/>
    <property type="match status" value="1"/>
</dbReference>
<evidence type="ECO:0000259" key="13">
    <source>
        <dbReference type="PROSITE" id="PS50011"/>
    </source>
</evidence>
<dbReference type="InterPro" id="IPR017441">
    <property type="entry name" value="Protein_kinase_ATP_BS"/>
</dbReference>
<keyword evidence="15" id="KW-1185">Reference proteome</keyword>
<organism evidence="14 15">
    <name type="scientific">Blepharisma stoltei</name>
    <dbReference type="NCBI Taxonomy" id="1481888"/>
    <lineage>
        <taxon>Eukaryota</taxon>
        <taxon>Sar</taxon>
        <taxon>Alveolata</taxon>
        <taxon>Ciliophora</taxon>
        <taxon>Postciliodesmatophora</taxon>
        <taxon>Heterotrichea</taxon>
        <taxon>Heterotrichida</taxon>
        <taxon>Blepharismidae</taxon>
        <taxon>Blepharisma</taxon>
    </lineage>
</organism>
<dbReference type="GO" id="GO:0004674">
    <property type="term" value="F:protein serine/threonine kinase activity"/>
    <property type="evidence" value="ECO:0007669"/>
    <property type="project" value="UniProtKB-KW"/>
</dbReference>
<dbReference type="PROSITE" id="PS00108">
    <property type="entry name" value="PROTEIN_KINASE_ST"/>
    <property type="match status" value="1"/>
</dbReference>
<evidence type="ECO:0000256" key="2">
    <source>
        <dbReference type="ARBA" id="ARBA00012513"/>
    </source>
</evidence>
<sequence length="1177" mass="132359">MDNYHVLHPIGEGSFGKVFKGRRKFSGQIVALKFITKRGKTEKDLSNLRQEIDILRGLHHENIILMLDTFETPHEFCVVTEFGQGELFEILEDDKNLPENEVRKIAQQLVFALHYLHSNRIIHRDMKPQNILITANGTVKLCDFGFARAMSSNTIVLTSIKGTPLYMAPELVQELPYNHTADLWSLGVIIYELFVGQPPFYTNSIYTLINLIVKDPVKFPDNMNPDFKSFLKGLLNKAPQERLAWPDLLNHPFIRETSEEKLARESRTNKYLKWAGIEHPLSDSAPKKQAASVSEGSDIWQRYETMASDEAGATRLRHDAQFLDRVMSLFQMNADFRTAKDRKNNIISALRAIILIVSKAKLEDPNQDILKSAALTSGLIGLIKRCIRLDQGSPAPVLTDMVSEIVRAAGLIARATFNKSLGIEPNMVKGFIVLVPQLLYYPNGPGSNCNIDQAMTLLQVNTVKSVGIILNQAGLIPLRCIFVYTDIIETNTLHEICLLIKQGISQGVSSLHKSAIQAIQVIIHPSSGDVIPFPWKRGGRNELVDDYNANFHFFENLRQVVWKAFNQFDWLQCLVQIFNSDDEGNVTKLSVLRVLLQMMRISRDAVDVVLPHKGAMNLLYGLISNPDPVLASISLQILTHMLKQIAAYKRKNLDLEVDVGYLLESFEENCLVQESYIIAMSSACLLSEILQSGSPKHVDMIMQRLSTPASLSIIVEILTPRNNRQEEVKRIEGSGYGCLFMGFSDGIILLLQRMLAKSIANDNVREFIMGLNQSGVPALIVTLINGLNAKCEISPKGLISLLTFIHDAIYEQFRVLLQTLIHDGIIKVLASYLKESQLASIQEWPVVCGGGPSAVNLIIAQVLRIFNLPHSMQNYAKELEQFNKECADSEIITSTLNIMKFLSREHLGIAVSLLSKMIVNTDGSKPFAQQFVNAGGMNIISQYNLLAQDNPTHLLVDILSLISQLARLQRENYELIHNENIYGDLRKLIEHRESTVRSKVCNLIGNICRHSAFFYDYILEHGLIACAINCCKDPDRTTRKFACFAVGNAGFHNQKLYEHLRPCVPLLVDLLSDEEEKTRANAAGALGNLVRNSDLLCMDLIRHGALKQLLEVVRSDQAQSQSPRQVALFSIGNLCVYPQCKEEFERLNIRSVIEGYLHHKDQQVMKYATRILQKLGN</sequence>
<keyword evidence="7" id="KW-0418">Kinase</keyword>
<dbReference type="InterPro" id="IPR008271">
    <property type="entry name" value="Ser/Thr_kinase_AS"/>
</dbReference>
<dbReference type="SMART" id="SM00185">
    <property type="entry name" value="ARM"/>
    <property type="match status" value="2"/>
</dbReference>
<evidence type="ECO:0000256" key="1">
    <source>
        <dbReference type="ARBA" id="ARBA00004245"/>
    </source>
</evidence>
<evidence type="ECO:0000256" key="5">
    <source>
        <dbReference type="ARBA" id="ARBA00022679"/>
    </source>
</evidence>
<dbReference type="AlphaFoldDB" id="A0AAU9JEF5"/>
<dbReference type="EC" id="2.7.11.1" evidence="2"/>
<dbReference type="CDD" id="cd14002">
    <property type="entry name" value="STKc_STK36"/>
    <property type="match status" value="1"/>
</dbReference>
<evidence type="ECO:0000313" key="14">
    <source>
        <dbReference type="EMBL" id="CAG9321949.1"/>
    </source>
</evidence>
<name>A0AAU9JEF5_9CILI</name>
<comment type="catalytic activity">
    <reaction evidence="11">
        <text>L-seryl-[protein] + ATP = O-phospho-L-seryl-[protein] + ADP + H(+)</text>
        <dbReference type="Rhea" id="RHEA:17989"/>
        <dbReference type="Rhea" id="RHEA-COMP:9863"/>
        <dbReference type="Rhea" id="RHEA-COMP:11604"/>
        <dbReference type="ChEBI" id="CHEBI:15378"/>
        <dbReference type="ChEBI" id="CHEBI:29999"/>
        <dbReference type="ChEBI" id="CHEBI:30616"/>
        <dbReference type="ChEBI" id="CHEBI:83421"/>
        <dbReference type="ChEBI" id="CHEBI:456216"/>
        <dbReference type="EC" id="2.7.11.1"/>
    </reaction>
</comment>
<dbReference type="PROSITE" id="PS00107">
    <property type="entry name" value="PROTEIN_KINASE_ATP"/>
    <property type="match status" value="1"/>
</dbReference>
<reference evidence="14" key="1">
    <citation type="submission" date="2021-09" db="EMBL/GenBank/DDBJ databases">
        <authorList>
            <consortium name="AG Swart"/>
            <person name="Singh M."/>
            <person name="Singh A."/>
            <person name="Seah K."/>
            <person name="Emmerich C."/>
        </authorList>
    </citation>
    <scope>NUCLEOTIDE SEQUENCE</scope>
    <source>
        <strain evidence="14">ATCC30299</strain>
    </source>
</reference>
<dbReference type="EMBL" id="CAJZBQ010000030">
    <property type="protein sequence ID" value="CAG9321949.1"/>
    <property type="molecule type" value="Genomic_DNA"/>
</dbReference>
<keyword evidence="3" id="KW-0963">Cytoplasm</keyword>
<keyword evidence="8 12" id="KW-0067">ATP-binding</keyword>
<comment type="caution">
    <text evidence="14">The sequence shown here is derived from an EMBL/GenBank/DDBJ whole genome shotgun (WGS) entry which is preliminary data.</text>
</comment>
<dbReference type="InterPro" id="IPR016024">
    <property type="entry name" value="ARM-type_fold"/>
</dbReference>
<dbReference type="FunFam" id="1.10.510.10:FF:000292">
    <property type="entry name" value="Serine/threonine-protein kinase 36"/>
    <property type="match status" value="1"/>
</dbReference>
<evidence type="ECO:0000256" key="8">
    <source>
        <dbReference type="ARBA" id="ARBA00022840"/>
    </source>
</evidence>
<evidence type="ECO:0000256" key="7">
    <source>
        <dbReference type="ARBA" id="ARBA00022777"/>
    </source>
</evidence>
<dbReference type="GO" id="GO:0005737">
    <property type="term" value="C:cytoplasm"/>
    <property type="evidence" value="ECO:0007669"/>
    <property type="project" value="UniProtKB-ARBA"/>
</dbReference>
<evidence type="ECO:0000256" key="3">
    <source>
        <dbReference type="ARBA" id="ARBA00022490"/>
    </source>
</evidence>
<keyword evidence="5" id="KW-0808">Transferase</keyword>
<dbReference type="SMART" id="SM00220">
    <property type="entry name" value="S_TKc"/>
    <property type="match status" value="1"/>
</dbReference>
<dbReference type="GO" id="GO:0005524">
    <property type="term" value="F:ATP binding"/>
    <property type="evidence" value="ECO:0007669"/>
    <property type="project" value="UniProtKB-UniRule"/>
</dbReference>
<evidence type="ECO:0000256" key="9">
    <source>
        <dbReference type="ARBA" id="ARBA00023212"/>
    </source>
</evidence>
<dbReference type="InterPro" id="IPR011989">
    <property type="entry name" value="ARM-like"/>
</dbReference>
<dbReference type="PROSITE" id="PS50011">
    <property type="entry name" value="PROTEIN_KINASE_DOM"/>
    <property type="match status" value="1"/>
</dbReference>
<evidence type="ECO:0000256" key="10">
    <source>
        <dbReference type="ARBA" id="ARBA00047899"/>
    </source>
</evidence>
<dbReference type="InterPro" id="IPR000719">
    <property type="entry name" value="Prot_kinase_dom"/>
</dbReference>
<dbReference type="Gene3D" id="1.10.510.10">
    <property type="entry name" value="Transferase(Phosphotransferase) domain 1"/>
    <property type="match status" value="1"/>
</dbReference>
<keyword evidence="4" id="KW-0723">Serine/threonine-protein kinase</keyword>
<evidence type="ECO:0000256" key="12">
    <source>
        <dbReference type="PROSITE-ProRule" id="PRU10141"/>
    </source>
</evidence>
<evidence type="ECO:0000256" key="11">
    <source>
        <dbReference type="ARBA" id="ARBA00048679"/>
    </source>
</evidence>
<dbReference type="InterPro" id="IPR011009">
    <property type="entry name" value="Kinase-like_dom_sf"/>
</dbReference>
<dbReference type="InterPro" id="IPR000225">
    <property type="entry name" value="Armadillo"/>
</dbReference>
<dbReference type="Pfam" id="PF00514">
    <property type="entry name" value="Arm"/>
    <property type="match status" value="1"/>
</dbReference>
<protein>
    <recommendedName>
        <fullName evidence="2">non-specific serine/threonine protein kinase</fullName>
        <ecNumber evidence="2">2.7.11.1</ecNumber>
    </recommendedName>
</protein>
<evidence type="ECO:0000313" key="15">
    <source>
        <dbReference type="Proteomes" id="UP001162131"/>
    </source>
</evidence>
<comment type="catalytic activity">
    <reaction evidence="10">
        <text>L-threonyl-[protein] + ATP = O-phospho-L-threonyl-[protein] + ADP + H(+)</text>
        <dbReference type="Rhea" id="RHEA:46608"/>
        <dbReference type="Rhea" id="RHEA-COMP:11060"/>
        <dbReference type="Rhea" id="RHEA-COMP:11605"/>
        <dbReference type="ChEBI" id="CHEBI:15378"/>
        <dbReference type="ChEBI" id="CHEBI:30013"/>
        <dbReference type="ChEBI" id="CHEBI:30616"/>
        <dbReference type="ChEBI" id="CHEBI:61977"/>
        <dbReference type="ChEBI" id="CHEBI:456216"/>
        <dbReference type="EC" id="2.7.11.1"/>
    </reaction>
</comment>